<comment type="subunit">
    <text evidence="6">Heterooligomer composed of large and small subunits.</text>
</comment>
<comment type="similarity">
    <text evidence="1 6">Belongs to the XseB family.</text>
</comment>
<dbReference type="HAMAP" id="MF_00337">
    <property type="entry name" value="Exonuc_7_S"/>
    <property type="match status" value="1"/>
</dbReference>
<accession>A0ABU7V0M1</accession>
<comment type="catalytic activity">
    <reaction evidence="6">
        <text>Exonucleolytic cleavage in either 5'- to 3'- or 3'- to 5'-direction to yield nucleoside 5'-phosphates.</text>
        <dbReference type="EC" id="3.1.11.6"/>
    </reaction>
</comment>
<dbReference type="PANTHER" id="PTHR34137">
    <property type="entry name" value="EXODEOXYRIBONUCLEASE 7 SMALL SUBUNIT"/>
    <property type="match status" value="1"/>
</dbReference>
<dbReference type="InterPro" id="IPR037004">
    <property type="entry name" value="Exonuc_VII_ssu_sf"/>
</dbReference>
<comment type="function">
    <text evidence="6">Bidirectionally degrades single-stranded DNA into large acid-insoluble oligonucleotides, which are then degraded further into small acid-soluble oligonucleotides.</text>
</comment>
<dbReference type="EMBL" id="JAZHBO010000002">
    <property type="protein sequence ID" value="MEF2156324.1"/>
    <property type="molecule type" value="Genomic_DNA"/>
</dbReference>
<reference evidence="7 8" key="1">
    <citation type="submission" date="2024-01" db="EMBL/GenBank/DDBJ databases">
        <title>Novel species of the genus Luteimonas isolated from rivers.</title>
        <authorList>
            <person name="Lu H."/>
        </authorList>
    </citation>
    <scope>NUCLEOTIDE SEQUENCE [LARGE SCALE GENOMIC DNA]</scope>
    <source>
        <strain evidence="7 8">FXH3W</strain>
    </source>
</reference>
<dbReference type="NCBIfam" id="NF002140">
    <property type="entry name" value="PRK00977.1-4"/>
    <property type="match status" value="1"/>
</dbReference>
<dbReference type="PIRSF" id="PIRSF006488">
    <property type="entry name" value="Exonuc_VII_S"/>
    <property type="match status" value="1"/>
</dbReference>
<organism evidence="7 8">
    <name type="scientific">Aquilutibacter rugosus</name>
    <dbReference type="NCBI Taxonomy" id="3115820"/>
    <lineage>
        <taxon>Bacteria</taxon>
        <taxon>Pseudomonadati</taxon>
        <taxon>Pseudomonadota</taxon>
        <taxon>Gammaproteobacteria</taxon>
        <taxon>Lysobacterales</taxon>
        <taxon>Lysobacteraceae</taxon>
        <taxon>Aquilutibacter</taxon>
    </lineage>
</organism>
<keyword evidence="2 6" id="KW-0963">Cytoplasm</keyword>
<dbReference type="Pfam" id="PF02609">
    <property type="entry name" value="Exonuc_VII_S"/>
    <property type="match status" value="1"/>
</dbReference>
<dbReference type="Gene3D" id="1.10.287.1040">
    <property type="entry name" value="Exonuclease VII, small subunit"/>
    <property type="match status" value="1"/>
</dbReference>
<dbReference type="NCBIfam" id="TIGR01280">
    <property type="entry name" value="xseB"/>
    <property type="match status" value="1"/>
</dbReference>
<dbReference type="PANTHER" id="PTHR34137:SF1">
    <property type="entry name" value="EXODEOXYRIBONUCLEASE 7 SMALL SUBUNIT"/>
    <property type="match status" value="1"/>
</dbReference>
<protein>
    <recommendedName>
        <fullName evidence="6">Exodeoxyribonuclease 7 small subunit</fullName>
        <ecNumber evidence="6">3.1.11.6</ecNumber>
    </recommendedName>
    <alternativeName>
        <fullName evidence="6">Exodeoxyribonuclease VII small subunit</fullName>
        <shortName evidence="6">Exonuclease VII small subunit</shortName>
    </alternativeName>
</protein>
<keyword evidence="4 6" id="KW-0378">Hydrolase</keyword>
<evidence type="ECO:0000256" key="4">
    <source>
        <dbReference type="ARBA" id="ARBA00022801"/>
    </source>
</evidence>
<name>A0ABU7V0M1_9GAMM</name>
<evidence type="ECO:0000256" key="3">
    <source>
        <dbReference type="ARBA" id="ARBA00022722"/>
    </source>
</evidence>
<dbReference type="InterPro" id="IPR003761">
    <property type="entry name" value="Exonuc_VII_S"/>
</dbReference>
<comment type="caution">
    <text evidence="7">The sequence shown here is derived from an EMBL/GenBank/DDBJ whole genome shotgun (WGS) entry which is preliminary data.</text>
</comment>
<dbReference type="Proteomes" id="UP001356170">
    <property type="component" value="Unassembled WGS sequence"/>
</dbReference>
<dbReference type="SUPFAM" id="SSF116842">
    <property type="entry name" value="XseB-like"/>
    <property type="match status" value="1"/>
</dbReference>
<comment type="subcellular location">
    <subcellularLocation>
        <location evidence="6">Cytoplasm</location>
    </subcellularLocation>
</comment>
<gene>
    <name evidence="6" type="primary">xseB</name>
    <name evidence="7" type="ORF">V3390_08825</name>
</gene>
<evidence type="ECO:0000256" key="2">
    <source>
        <dbReference type="ARBA" id="ARBA00022490"/>
    </source>
</evidence>
<dbReference type="EC" id="3.1.11.6" evidence="6"/>
<sequence length="79" mass="8781">MTDSDNKVAQFESALHDLEALVSRMESGELSLEESLKSYEQGIALFRQCQSALEAAQLRVRQLNDPSNPDLSTALPDRD</sequence>
<keyword evidence="8" id="KW-1185">Reference proteome</keyword>
<proteinExistence type="inferred from homology"/>
<evidence type="ECO:0000313" key="7">
    <source>
        <dbReference type="EMBL" id="MEF2156324.1"/>
    </source>
</evidence>
<dbReference type="GO" id="GO:0008855">
    <property type="term" value="F:exodeoxyribonuclease VII activity"/>
    <property type="evidence" value="ECO:0007669"/>
    <property type="project" value="UniProtKB-EC"/>
</dbReference>
<evidence type="ECO:0000256" key="5">
    <source>
        <dbReference type="ARBA" id="ARBA00022839"/>
    </source>
</evidence>
<keyword evidence="5 6" id="KW-0269">Exonuclease</keyword>
<dbReference type="RefSeq" id="WP_331688943.1">
    <property type="nucleotide sequence ID" value="NZ_JAZHBN010000001.1"/>
</dbReference>
<evidence type="ECO:0000256" key="6">
    <source>
        <dbReference type="HAMAP-Rule" id="MF_00337"/>
    </source>
</evidence>
<evidence type="ECO:0000256" key="1">
    <source>
        <dbReference type="ARBA" id="ARBA00009998"/>
    </source>
</evidence>
<evidence type="ECO:0000313" key="8">
    <source>
        <dbReference type="Proteomes" id="UP001356170"/>
    </source>
</evidence>
<keyword evidence="3 6" id="KW-0540">Nuclease</keyword>